<dbReference type="GO" id="GO:0046872">
    <property type="term" value="F:metal ion binding"/>
    <property type="evidence" value="ECO:0007669"/>
    <property type="project" value="UniProtKB-KW"/>
</dbReference>
<keyword evidence="8 10" id="KW-0406">Ion transport</keyword>
<feature type="binding site" evidence="11">
    <location>
        <position position="313"/>
    </location>
    <ligand>
        <name>K(+)</name>
        <dbReference type="ChEBI" id="CHEBI:29103"/>
    </ligand>
</feature>
<evidence type="ECO:0000256" key="11">
    <source>
        <dbReference type="PIRSR" id="PIRSR006247-1"/>
    </source>
</evidence>
<feature type="binding site" evidence="11">
    <location>
        <position position="429"/>
    </location>
    <ligand>
        <name>K(+)</name>
        <dbReference type="ChEBI" id="CHEBI:29103"/>
    </ligand>
</feature>
<protein>
    <recommendedName>
        <fullName evidence="10">Trk system potassium uptake protein</fullName>
    </recommendedName>
</protein>
<comment type="caution">
    <text evidence="13">The sequence shown here is derived from an EMBL/GenBank/DDBJ whole genome shotgun (WGS) entry which is preliminary data.</text>
</comment>
<evidence type="ECO:0000256" key="3">
    <source>
        <dbReference type="ARBA" id="ARBA00022475"/>
    </source>
</evidence>
<keyword evidence="4 10" id="KW-0633">Potassium transport</keyword>
<keyword evidence="3 10" id="KW-1003">Cell membrane</keyword>
<dbReference type="Pfam" id="PF02386">
    <property type="entry name" value="TrkH"/>
    <property type="match status" value="1"/>
</dbReference>
<feature type="binding site" evidence="11">
    <location>
        <position position="109"/>
    </location>
    <ligand>
        <name>K(+)</name>
        <dbReference type="ChEBI" id="CHEBI:29103"/>
    </ligand>
</feature>
<keyword evidence="11" id="KW-0479">Metal-binding</keyword>
<keyword evidence="2 10" id="KW-0813">Transport</keyword>
<dbReference type="GO" id="GO:0005886">
    <property type="term" value="C:plasma membrane"/>
    <property type="evidence" value="ECO:0007669"/>
    <property type="project" value="UniProtKB-SubCell"/>
</dbReference>
<dbReference type="PANTHER" id="PTHR32024">
    <property type="entry name" value="TRK SYSTEM POTASSIUM UPTAKE PROTEIN TRKG-RELATED"/>
    <property type="match status" value="1"/>
</dbReference>
<feature type="transmembrane region" description="Helical" evidence="12">
    <location>
        <begin position="180"/>
        <end position="204"/>
    </location>
</feature>
<feature type="transmembrane region" description="Helical" evidence="12">
    <location>
        <begin position="7"/>
        <end position="26"/>
    </location>
</feature>
<dbReference type="AlphaFoldDB" id="A0A9D1S9Z1"/>
<feature type="transmembrane region" description="Helical" evidence="12">
    <location>
        <begin position="320"/>
        <end position="338"/>
    </location>
</feature>
<evidence type="ECO:0000313" key="14">
    <source>
        <dbReference type="Proteomes" id="UP000824107"/>
    </source>
</evidence>
<dbReference type="PIRSF" id="PIRSF006247">
    <property type="entry name" value="TrkH"/>
    <property type="match status" value="1"/>
</dbReference>
<dbReference type="Proteomes" id="UP000824107">
    <property type="component" value="Unassembled WGS sequence"/>
</dbReference>
<feature type="binding site" evidence="11">
    <location>
        <position position="110"/>
    </location>
    <ligand>
        <name>K(+)</name>
        <dbReference type="ChEBI" id="CHEBI:29103"/>
    </ligand>
</feature>
<sequence length="480" mass="52308">MWQPVLMINGYLISVLGLAMLIPAFLDMYWTRAGWSHFLSSSIICLFIGLSLFLANRMNIKKITLQQGYLITVCGWVSLTLLGTLPFLLYGSIPHFADALFETMSGLSTTGATILPDVEIMPKAILLWRSILSSLGGLGIVMFAVAMLPFLGIGGMQIFQRENSDIDDKFMPKFNYIAKRIMLVYILLTAACTVSLYGVGMSWFDAANHAMSAIATCGLGIKNASVGFYDSVSVEVVLSLFMVLGALPMTFYIMLVQNQDLHSFRTQQVITFLKVLAVYILFTSCWLVFEGVYGFWEALRYSSFNIISIVTTTGFASTDYMQWGAFAGTLFIIFALTGGCTGSTSGSIKIFRWQVILAFLRKSLTIATDPNRVLPIKVGSLTVSNAVVSSVFVFFAGYMLSIAALSVLVALSGLSFETAFSAVIACITNSGPGVGPIVGPAGNFSSLPDAAKYVLAFAMLLGRLEVVTILVVFTKNFWRK</sequence>
<proteinExistence type="inferred from homology"/>
<evidence type="ECO:0000256" key="4">
    <source>
        <dbReference type="ARBA" id="ARBA00022538"/>
    </source>
</evidence>
<name>A0A9D1S9Z1_9PROT</name>
<dbReference type="GO" id="GO:0015379">
    <property type="term" value="F:potassium:chloride symporter activity"/>
    <property type="evidence" value="ECO:0007669"/>
    <property type="project" value="InterPro"/>
</dbReference>
<feature type="transmembrane region" description="Helical" evidence="12">
    <location>
        <begin position="68"/>
        <end position="90"/>
    </location>
</feature>
<feature type="transmembrane region" description="Helical" evidence="12">
    <location>
        <begin position="276"/>
        <end position="296"/>
    </location>
</feature>
<feature type="transmembrane region" description="Helical" evidence="12">
    <location>
        <begin position="38"/>
        <end position="56"/>
    </location>
</feature>
<evidence type="ECO:0000256" key="7">
    <source>
        <dbReference type="ARBA" id="ARBA00022989"/>
    </source>
</evidence>
<evidence type="ECO:0000256" key="1">
    <source>
        <dbReference type="ARBA" id="ARBA00004651"/>
    </source>
</evidence>
<keyword evidence="9 10" id="KW-0472">Membrane</keyword>
<evidence type="ECO:0000256" key="9">
    <source>
        <dbReference type="ARBA" id="ARBA00023136"/>
    </source>
</evidence>
<keyword evidence="7 12" id="KW-1133">Transmembrane helix</keyword>
<keyword evidence="10" id="KW-0997">Cell inner membrane</keyword>
<keyword evidence="5 12" id="KW-0812">Transmembrane</keyword>
<evidence type="ECO:0000256" key="10">
    <source>
        <dbReference type="PIRNR" id="PIRNR006247"/>
    </source>
</evidence>
<evidence type="ECO:0000256" key="8">
    <source>
        <dbReference type="ARBA" id="ARBA00023065"/>
    </source>
</evidence>
<dbReference type="InterPro" id="IPR004772">
    <property type="entry name" value="TrkH"/>
</dbReference>
<dbReference type="PANTHER" id="PTHR32024:SF3">
    <property type="entry name" value="TRK SYSTEM POTASSIUM UPTAKE PROTEIN"/>
    <property type="match status" value="1"/>
</dbReference>
<keyword evidence="6 10" id="KW-0630">Potassium</keyword>
<evidence type="ECO:0000256" key="12">
    <source>
        <dbReference type="SAM" id="Phobius"/>
    </source>
</evidence>
<organism evidence="13 14">
    <name type="scientific">Candidatus Scatocola faecipullorum</name>
    <dbReference type="NCBI Taxonomy" id="2840917"/>
    <lineage>
        <taxon>Bacteria</taxon>
        <taxon>Pseudomonadati</taxon>
        <taxon>Pseudomonadota</taxon>
        <taxon>Alphaproteobacteria</taxon>
        <taxon>Rhodospirillales</taxon>
        <taxon>Rhodospirillaceae</taxon>
        <taxon>Rhodospirillaceae incertae sedis</taxon>
        <taxon>Candidatus Scatocola</taxon>
    </lineage>
</organism>
<evidence type="ECO:0000256" key="2">
    <source>
        <dbReference type="ARBA" id="ARBA00022448"/>
    </source>
</evidence>
<comment type="subcellular location">
    <subcellularLocation>
        <location evidence="10">Cell inner membrane</location>
        <topology evidence="10">Multi-pass membrane protein</topology>
    </subcellularLocation>
    <subcellularLocation>
        <location evidence="1">Cell membrane</location>
        <topology evidence="1">Multi-pass membrane protein</topology>
    </subcellularLocation>
</comment>
<reference evidence="13" key="1">
    <citation type="submission" date="2020-10" db="EMBL/GenBank/DDBJ databases">
        <authorList>
            <person name="Gilroy R."/>
        </authorList>
    </citation>
    <scope>NUCLEOTIDE SEQUENCE</scope>
    <source>
        <strain evidence="13">ChiW3-316</strain>
    </source>
</reference>
<comment type="function">
    <text evidence="10">Low-affinity potassium transport system. Interacts with Trk system potassium uptake protein TrkA.</text>
</comment>
<accession>A0A9D1S9Z1</accession>
<evidence type="ECO:0000256" key="6">
    <source>
        <dbReference type="ARBA" id="ARBA00022958"/>
    </source>
</evidence>
<dbReference type="InterPro" id="IPR003445">
    <property type="entry name" value="Cat_transpt"/>
</dbReference>
<evidence type="ECO:0000313" key="13">
    <source>
        <dbReference type="EMBL" id="HIU52774.1"/>
    </source>
</evidence>
<feature type="transmembrane region" description="Helical" evidence="12">
    <location>
        <begin position="131"/>
        <end position="159"/>
    </location>
</feature>
<gene>
    <name evidence="13" type="ORF">IAD20_01685</name>
</gene>
<evidence type="ECO:0000256" key="5">
    <source>
        <dbReference type="ARBA" id="ARBA00022692"/>
    </source>
</evidence>
<reference evidence="13" key="2">
    <citation type="journal article" date="2021" name="PeerJ">
        <title>Extensive microbial diversity within the chicken gut microbiome revealed by metagenomics and culture.</title>
        <authorList>
            <person name="Gilroy R."/>
            <person name="Ravi A."/>
            <person name="Getino M."/>
            <person name="Pursley I."/>
            <person name="Horton D.L."/>
            <person name="Alikhan N.F."/>
            <person name="Baker D."/>
            <person name="Gharbi K."/>
            <person name="Hall N."/>
            <person name="Watson M."/>
            <person name="Adriaenssens E.M."/>
            <person name="Foster-Nyarko E."/>
            <person name="Jarju S."/>
            <person name="Secka A."/>
            <person name="Antonio M."/>
            <person name="Oren A."/>
            <person name="Chaudhuri R.R."/>
            <person name="La Ragione R."/>
            <person name="Hildebrand F."/>
            <person name="Pallen M.J."/>
        </authorList>
    </citation>
    <scope>NUCLEOTIDE SEQUENCE</scope>
    <source>
        <strain evidence="13">ChiW3-316</strain>
    </source>
</reference>
<dbReference type="EMBL" id="DVNC01000015">
    <property type="protein sequence ID" value="HIU52774.1"/>
    <property type="molecule type" value="Genomic_DNA"/>
</dbReference>
<feature type="transmembrane region" description="Helical" evidence="12">
    <location>
        <begin position="450"/>
        <end position="473"/>
    </location>
</feature>
<feature type="binding site" evidence="11">
    <location>
        <position position="312"/>
    </location>
    <ligand>
        <name>K(+)</name>
        <dbReference type="ChEBI" id="CHEBI:29103"/>
    </ligand>
</feature>
<comment type="similarity">
    <text evidence="10">Belongs to the TrkH potassium transport family.</text>
</comment>
<feature type="transmembrane region" description="Helical" evidence="12">
    <location>
        <begin position="387"/>
        <end position="411"/>
    </location>
</feature>
<feature type="transmembrane region" description="Helical" evidence="12">
    <location>
        <begin position="236"/>
        <end position="255"/>
    </location>
</feature>